<evidence type="ECO:0000313" key="1">
    <source>
        <dbReference type="EMBL" id="KAF2291306.1"/>
    </source>
</evidence>
<dbReference type="GO" id="GO:0016020">
    <property type="term" value="C:membrane"/>
    <property type="evidence" value="ECO:0007669"/>
    <property type="project" value="TreeGrafter"/>
</dbReference>
<organism evidence="1 2">
    <name type="scientific">Hevea brasiliensis</name>
    <name type="common">Para rubber tree</name>
    <name type="synonym">Siphonia brasiliensis</name>
    <dbReference type="NCBI Taxonomy" id="3981"/>
    <lineage>
        <taxon>Eukaryota</taxon>
        <taxon>Viridiplantae</taxon>
        <taxon>Streptophyta</taxon>
        <taxon>Embryophyta</taxon>
        <taxon>Tracheophyta</taxon>
        <taxon>Spermatophyta</taxon>
        <taxon>Magnoliopsida</taxon>
        <taxon>eudicotyledons</taxon>
        <taxon>Gunneridae</taxon>
        <taxon>Pentapetalae</taxon>
        <taxon>rosids</taxon>
        <taxon>fabids</taxon>
        <taxon>Malpighiales</taxon>
        <taxon>Euphorbiaceae</taxon>
        <taxon>Crotonoideae</taxon>
        <taxon>Micrandreae</taxon>
        <taxon>Hevea</taxon>
    </lineage>
</organism>
<dbReference type="GO" id="GO:0051119">
    <property type="term" value="F:sugar transmembrane transporter activity"/>
    <property type="evidence" value="ECO:0007669"/>
    <property type="project" value="InterPro"/>
</dbReference>
<sequence>MYADFYSEVSGGVQHRSVWVDDVVHHVTSEGLQRVTIVGWVCAAFSIAVFAAPLSIMLPNVLGFLFGIAQMTLYLLYKSSNKQHEGTSQVKTVDDQYKEMKKILHNSKSTKPNQTNACMV</sequence>
<dbReference type="Proteomes" id="UP000467840">
    <property type="component" value="Chromosome 2"/>
</dbReference>
<dbReference type="PANTHER" id="PTHR10791">
    <property type="entry name" value="RAG1-ACTIVATING PROTEIN 1"/>
    <property type="match status" value="1"/>
</dbReference>
<protein>
    <recommendedName>
        <fullName evidence="3">Bidirectional sugar transporter SWEET</fullName>
    </recommendedName>
</protein>
<dbReference type="EMBL" id="JAAGAX010000015">
    <property type="protein sequence ID" value="KAF2291306.1"/>
    <property type="molecule type" value="Genomic_DNA"/>
</dbReference>
<name>A0A6A6KTB7_HEVBR</name>
<dbReference type="PANTHER" id="PTHR10791:SF157">
    <property type="entry name" value="BIDIRECTIONAL SUGAR TRANSPORTER SWEET"/>
    <property type="match status" value="1"/>
</dbReference>
<dbReference type="InterPro" id="IPR047664">
    <property type="entry name" value="SWEET"/>
</dbReference>
<keyword evidence="2" id="KW-1185">Reference proteome</keyword>
<evidence type="ECO:0008006" key="3">
    <source>
        <dbReference type="Google" id="ProtNLM"/>
    </source>
</evidence>
<proteinExistence type="predicted"/>
<reference evidence="1 2" key="1">
    <citation type="journal article" date="2020" name="Mol. Plant">
        <title>The Chromosome-Based Rubber Tree Genome Provides New Insights into Spurge Genome Evolution and Rubber Biosynthesis.</title>
        <authorList>
            <person name="Liu J."/>
            <person name="Shi C."/>
            <person name="Shi C.C."/>
            <person name="Li W."/>
            <person name="Zhang Q.J."/>
            <person name="Zhang Y."/>
            <person name="Li K."/>
            <person name="Lu H.F."/>
            <person name="Shi C."/>
            <person name="Zhu S.T."/>
            <person name="Xiao Z.Y."/>
            <person name="Nan H."/>
            <person name="Yue Y."/>
            <person name="Zhu X.G."/>
            <person name="Wu Y."/>
            <person name="Hong X.N."/>
            <person name="Fan G.Y."/>
            <person name="Tong Y."/>
            <person name="Zhang D."/>
            <person name="Mao C.L."/>
            <person name="Liu Y.L."/>
            <person name="Hao S.J."/>
            <person name="Liu W.Q."/>
            <person name="Lv M.Q."/>
            <person name="Zhang H.B."/>
            <person name="Liu Y."/>
            <person name="Hu-Tang G.R."/>
            <person name="Wang J.P."/>
            <person name="Wang J.H."/>
            <person name="Sun Y.H."/>
            <person name="Ni S.B."/>
            <person name="Chen W.B."/>
            <person name="Zhang X.C."/>
            <person name="Jiao Y.N."/>
            <person name="Eichler E.E."/>
            <person name="Li G.H."/>
            <person name="Liu X."/>
            <person name="Gao L.Z."/>
        </authorList>
    </citation>
    <scope>NUCLEOTIDE SEQUENCE [LARGE SCALE GENOMIC DNA]</scope>
    <source>
        <strain evidence="2">cv. GT1</strain>
        <tissue evidence="1">Leaf</tissue>
    </source>
</reference>
<gene>
    <name evidence="1" type="ORF">GH714_022432</name>
</gene>
<evidence type="ECO:0000313" key="2">
    <source>
        <dbReference type="Proteomes" id="UP000467840"/>
    </source>
</evidence>
<dbReference type="AlphaFoldDB" id="A0A6A6KTB7"/>
<accession>A0A6A6KTB7</accession>
<comment type="caution">
    <text evidence="1">The sequence shown here is derived from an EMBL/GenBank/DDBJ whole genome shotgun (WGS) entry which is preliminary data.</text>
</comment>